<dbReference type="InterPro" id="IPR000873">
    <property type="entry name" value="AMP-dep_synth/lig_dom"/>
</dbReference>
<sequence>MTAPSILQFFEKSVDQYPDKVALVFKEERITYSELNHKAEKLSNAILKISKGEKIIGISTTRCMDMIMGVLAILKAGKTYMPIDPTYPSERHKNMVEISSLKYVVSGEGEEVVWGALGLERIDFQAEENQRPEGDFSPGELYAVFFTSGSTGKPKGVMVRHQGAIELIEHKLISSRAAGLGVKTLQFCHLGFDVSVKEIFVCLSSGGELHLVEDLQRLDAYFMLNYIQLHGINNVFFPFVALQYFTNAAVSSGIFPKSLTEVNTGGELLKITPQIREFFKEIPNAVLKNNYGPTEASIWASDINMEGHPDSWPEIPSIGKPLANCGFWILDEQLNPVPTGHLGELHISGPCLAKGYLNRDDLTNARFIPWTTPEGKAITLYKTGDLVNQDEEGFYYFNGREDDQIKIRGNRVELGEIESALANLPNVKHAIVKLDEDEMGQKYLCGYVQFIDKEKGDLAQIKSDLKSKIPEYMIPDYVIEVDDFPKTSSGKVDKKGLPKPRHTRPEWAAQLVVPSTAVEKQLTDLFKEILNYDKISIHDNFFELGGNSLKGQRTIAELKQRFGLDLPIIKLYQFPTVFQIAQFLEKEGKPKFVNFGAKNQKKEEQDVAVIGMALKFPGADSVERLLEILRNGEETISFFSEEELDKTISEEIRKNPDYVKARGIIEGYDEFDANFFGFNPKLASISDPQQRKFFEVAHEVLEKTGYRTQDGQLPIGVYAGCSNNTYFTHNLIQHSKLLEAYGDFMVGSLNEKDYLASRTAYHLNLTGPAVSVHSACSTALLAISQAADAIRTGKCKMAIAGGSSIKSPTKSGHIFEDGSVLTRDGHVNSFDASATGTVFSDGVGVVLLKNLKEAIEDGDEILAVVKGFGVNNDGGEKGSFSAPSAEGQAGAIYAAIQDAGIHPDDITYLEAHATATPIGDPIEVEGLKLAFGEATKKQYCAIGSIKSNIGHLNAAAGIAGFFRALLSLKHRQFFPQRGFSKINPNIDFENSPFYVNTKLKAWDSDKKRIAGISSFGVGGTNVHLILEEAPEAKPEENATRNYKYPAHLINWSAKSEESLKLYASKLSDFIQNNPKVQLTEVAFNLQENRRHFPFRKFVVADSKEELIKKLGDFSGQILPVKEPDEYVFLFPGQGAQFLNMGKELYQNNEVFKNAVDTCAEILSAVMDMPILEIIYPDVEDEQAEAILKNTKYTQPAIFTIEYALSQLWISLGVKPIIICGHSIGEFVAAHLAGIFTLEDALNLVAIRGKMISELPHGSMLSVRCTEEEIKSMMPGNLSLAGVNGENQCVVSGETNEIEIFATRLEARNVPSKILQTSHAFHSQMMDPILDSFAAVVREIPMQKPRIPMISTVTGEFLSDLEAQSPEYWTNQLRNAVRFADAAETLFELEIPLSFLEVGPGNVLTSLCRQAKKGKGREMYNSLMKNPKVSDYRFFLQTAGSLWQKGRKIQWQNLYDQFIPKCELPTYAFKKEKIWMDPSQPIIAQKIPEANMKIEQVIEQTFSIHIQTPIQMDRKQKIKDQVIGVIQDTTGLSVPDEKASFLELGFDSLLLTQLAASLKKEFKTPITFRQLSETLSDLAALVEFLDQKLPEEAYREPAPAMASEPEVPVIAAAQPQSQPIFQQQAPPIAQVYAMPNLQPQQFVYPQPAHQGVNPQSNGVHSPMDLFSRQLELMSQQIMMLTNGAGNGQVPLPMASAGATDSVAPTPVATLDKVPKPHSHAPPADAPKTFGAMAKIEKVVTEVTPEQKQFLDNLIKRFNEKTKNSKAYTQKYRSKMADPRVVSGFKPNTKEITYSLVVDRSKGSKIWDIDGNEYLDVLNGFGAILFGHGPEYVQKAIREQLEKGFEIGPQHVLAGEVCELLCELTGHERAALCNTGSEAVMGALRMARTVTGRSLVVSFNNSYHGTFDEVIVRGSNNQKSYPAAAGIMPSSVENLLVLEYGTEESLEIIRQRKDELAAVLVEPVQSRRPEFHPVEFLRKVREITKESGTALIFDEVITGFRTHLKGAQGIFGIKADIGTYGKVIGGGLPIGAIAGSAEFLDALDGGYWEFGDDSMPEVGVTYFAGTFVRHPLALASAKASLEFFKKDNGNLQKDLEQKTNRIADSLDKFFKEHNLPFYIAHFGSLWKLKYKQELPYTDLIFILLREKGIHIYDGFPCYLTTEITEADVDRVIDSFKQSIGELLDVGFFGGIPKKTNGSAHEKKHVVSWASPPVPGAKLGKDQQGNPAWFLVDEKNPGKYLKINIEN</sequence>
<dbReference type="SUPFAM" id="SSF53901">
    <property type="entry name" value="Thiolase-like"/>
    <property type="match status" value="1"/>
</dbReference>
<dbReference type="Gene3D" id="3.90.1150.10">
    <property type="entry name" value="Aspartate Aminotransferase, domain 1"/>
    <property type="match status" value="1"/>
</dbReference>
<dbReference type="PROSITE" id="PS00455">
    <property type="entry name" value="AMP_BINDING"/>
    <property type="match status" value="1"/>
</dbReference>
<keyword evidence="9" id="KW-1185">Reference proteome</keyword>
<dbReference type="InterPro" id="IPR014043">
    <property type="entry name" value="Acyl_transferase_dom"/>
</dbReference>
<dbReference type="PROSITE" id="PS52004">
    <property type="entry name" value="KS3_2"/>
    <property type="match status" value="1"/>
</dbReference>
<organism evidence="8 9">
    <name type="scientific">Rhodonellum ikkaensis</name>
    <dbReference type="NCBI Taxonomy" id="336829"/>
    <lineage>
        <taxon>Bacteria</taxon>
        <taxon>Pseudomonadati</taxon>
        <taxon>Bacteroidota</taxon>
        <taxon>Cytophagia</taxon>
        <taxon>Cytophagales</taxon>
        <taxon>Cytophagaceae</taxon>
        <taxon>Rhodonellum</taxon>
    </lineage>
</organism>
<dbReference type="Pfam" id="PF00202">
    <property type="entry name" value="Aminotran_3"/>
    <property type="match status" value="1"/>
</dbReference>
<dbReference type="SMART" id="SM00827">
    <property type="entry name" value="PKS_AT"/>
    <property type="match status" value="1"/>
</dbReference>
<evidence type="ECO:0000256" key="3">
    <source>
        <dbReference type="ARBA" id="ARBA00022679"/>
    </source>
</evidence>
<dbReference type="SUPFAM" id="SSF47336">
    <property type="entry name" value="ACP-like"/>
    <property type="match status" value="2"/>
</dbReference>
<dbReference type="Gene3D" id="2.30.38.10">
    <property type="entry name" value="Luciferase, Domain 3"/>
    <property type="match status" value="1"/>
</dbReference>
<dbReference type="Gene3D" id="3.30.70.3290">
    <property type="match status" value="1"/>
</dbReference>
<dbReference type="InterPro" id="IPR010071">
    <property type="entry name" value="AA_adenyl_dom"/>
</dbReference>
<dbReference type="PANTHER" id="PTHR43775:SF51">
    <property type="entry name" value="INACTIVE PHENOLPHTHIOCEROL SYNTHESIS POLYKETIDE SYNTHASE TYPE I PKS1-RELATED"/>
    <property type="match status" value="1"/>
</dbReference>
<dbReference type="Proteomes" id="UP000199663">
    <property type="component" value="Unassembled WGS sequence"/>
</dbReference>
<dbReference type="SMART" id="SM00825">
    <property type="entry name" value="PKS_KS"/>
    <property type="match status" value="1"/>
</dbReference>
<dbReference type="Pfam" id="PF16197">
    <property type="entry name" value="KAsynt_C_assoc"/>
    <property type="match status" value="1"/>
</dbReference>
<dbReference type="InterPro" id="IPR016036">
    <property type="entry name" value="Malonyl_transacylase_ACP-bd"/>
</dbReference>
<dbReference type="SUPFAM" id="SSF53383">
    <property type="entry name" value="PLP-dependent transferases"/>
    <property type="match status" value="1"/>
</dbReference>
<dbReference type="InterPro" id="IPR015422">
    <property type="entry name" value="PyrdxlP-dep_Trfase_small"/>
</dbReference>
<dbReference type="SUPFAM" id="SSF52151">
    <property type="entry name" value="FabD/lysophospholipase-like"/>
    <property type="match status" value="1"/>
</dbReference>
<dbReference type="Gene3D" id="3.30.70.250">
    <property type="entry name" value="Malonyl-CoA ACP transacylase, ACP-binding"/>
    <property type="match status" value="1"/>
</dbReference>
<evidence type="ECO:0000256" key="5">
    <source>
        <dbReference type="SAM" id="Coils"/>
    </source>
</evidence>
<dbReference type="InterPro" id="IPR020806">
    <property type="entry name" value="PKS_PP-bd"/>
</dbReference>
<dbReference type="InterPro" id="IPR001227">
    <property type="entry name" value="Ac_transferase_dom_sf"/>
</dbReference>
<dbReference type="InterPro" id="IPR006162">
    <property type="entry name" value="Ppantetheine_attach_site"/>
</dbReference>
<evidence type="ECO:0000256" key="2">
    <source>
        <dbReference type="ARBA" id="ARBA00022553"/>
    </source>
</evidence>
<dbReference type="CDD" id="cd00610">
    <property type="entry name" value="OAT_like"/>
    <property type="match status" value="1"/>
</dbReference>
<feature type="coiled-coil region" evidence="5">
    <location>
        <begin position="2079"/>
        <end position="2106"/>
    </location>
</feature>
<evidence type="ECO:0000256" key="1">
    <source>
        <dbReference type="ARBA" id="ARBA00022450"/>
    </source>
</evidence>
<evidence type="ECO:0000259" key="6">
    <source>
        <dbReference type="PROSITE" id="PS50075"/>
    </source>
</evidence>
<dbReference type="PANTHER" id="PTHR43775">
    <property type="entry name" value="FATTY ACID SYNTHASE"/>
    <property type="match status" value="1"/>
</dbReference>
<feature type="domain" description="Carrier" evidence="6">
    <location>
        <begin position="1508"/>
        <end position="1588"/>
    </location>
</feature>
<accession>A0A1H3SY68</accession>
<evidence type="ECO:0000256" key="4">
    <source>
        <dbReference type="ARBA" id="ARBA00022898"/>
    </source>
</evidence>
<dbReference type="Pfam" id="PF00501">
    <property type="entry name" value="AMP-binding"/>
    <property type="match status" value="1"/>
</dbReference>
<dbReference type="InterPro" id="IPR032821">
    <property type="entry name" value="PKS_assoc"/>
</dbReference>
<keyword evidence="3" id="KW-0808">Transferase</keyword>
<evidence type="ECO:0000313" key="8">
    <source>
        <dbReference type="EMBL" id="SDZ42976.1"/>
    </source>
</evidence>
<dbReference type="Pfam" id="PF13193">
    <property type="entry name" value="AMP-binding_C"/>
    <property type="match status" value="1"/>
</dbReference>
<dbReference type="NCBIfam" id="TIGR01733">
    <property type="entry name" value="AA-adenyl-dom"/>
    <property type="match status" value="1"/>
</dbReference>
<dbReference type="Gene3D" id="1.10.1200.10">
    <property type="entry name" value="ACP-like"/>
    <property type="match status" value="2"/>
</dbReference>
<dbReference type="Pfam" id="PF02801">
    <property type="entry name" value="Ketoacyl-synt_C"/>
    <property type="match status" value="1"/>
</dbReference>
<keyword evidence="1" id="KW-0596">Phosphopantetheine</keyword>
<reference evidence="8 9" key="1">
    <citation type="submission" date="2016-10" db="EMBL/GenBank/DDBJ databases">
        <authorList>
            <person name="Varghese N."/>
            <person name="Submissions S."/>
        </authorList>
    </citation>
    <scope>NUCLEOTIDE SEQUENCE [LARGE SCALE GENOMIC DNA]</scope>
    <source>
        <strain evidence="8 9">DSM 17997</strain>
    </source>
</reference>
<dbReference type="InterPro" id="IPR036736">
    <property type="entry name" value="ACP-like_sf"/>
</dbReference>
<dbReference type="InterPro" id="IPR015424">
    <property type="entry name" value="PyrdxlP-dep_Trfase"/>
</dbReference>
<dbReference type="PROSITE" id="PS00606">
    <property type="entry name" value="KS3_1"/>
    <property type="match status" value="1"/>
</dbReference>
<name>A0A1H3SY68_9BACT</name>
<dbReference type="Gene3D" id="3.30.300.30">
    <property type="match status" value="1"/>
</dbReference>
<protein>
    <submittedName>
        <fullName evidence="8">Amino acid adenylation domain-containing protein</fullName>
    </submittedName>
</protein>
<keyword evidence="2" id="KW-0597">Phosphoprotein</keyword>
<dbReference type="InterPro" id="IPR050091">
    <property type="entry name" value="PKS_NRPS_Biosynth_Enz"/>
</dbReference>
<dbReference type="SMART" id="SM00823">
    <property type="entry name" value="PKS_PP"/>
    <property type="match status" value="2"/>
</dbReference>
<dbReference type="InterPro" id="IPR015421">
    <property type="entry name" value="PyrdxlP-dep_Trfase_major"/>
</dbReference>
<evidence type="ECO:0000313" key="9">
    <source>
        <dbReference type="Proteomes" id="UP000199663"/>
    </source>
</evidence>
<dbReference type="Gene3D" id="3.40.640.10">
    <property type="entry name" value="Type I PLP-dependent aspartate aminotransferase-like (Major domain)"/>
    <property type="match status" value="1"/>
</dbReference>
<dbReference type="Gene3D" id="3.40.47.10">
    <property type="match status" value="1"/>
</dbReference>
<dbReference type="SUPFAM" id="SSF55048">
    <property type="entry name" value="Probable ACP-binding domain of malonyl-CoA ACP transacylase"/>
    <property type="match status" value="1"/>
</dbReference>
<dbReference type="InterPro" id="IPR020845">
    <property type="entry name" value="AMP-binding_CS"/>
</dbReference>
<evidence type="ECO:0000259" key="7">
    <source>
        <dbReference type="PROSITE" id="PS52004"/>
    </source>
</evidence>
<dbReference type="Pfam" id="PF00109">
    <property type="entry name" value="ketoacyl-synt"/>
    <property type="match status" value="1"/>
</dbReference>
<dbReference type="CDD" id="cd05930">
    <property type="entry name" value="A_NRPS"/>
    <property type="match status" value="1"/>
</dbReference>
<dbReference type="InterPro" id="IPR025110">
    <property type="entry name" value="AMP-bd_C"/>
</dbReference>
<dbReference type="InterPro" id="IPR014031">
    <property type="entry name" value="Ketoacyl_synth_C"/>
</dbReference>
<dbReference type="InterPro" id="IPR016035">
    <property type="entry name" value="Acyl_Trfase/lysoPLipase"/>
</dbReference>
<dbReference type="InterPro" id="IPR018201">
    <property type="entry name" value="Ketoacyl_synth_AS"/>
</dbReference>
<dbReference type="PROSITE" id="PS50075">
    <property type="entry name" value="CARRIER"/>
    <property type="match status" value="2"/>
</dbReference>
<dbReference type="Pfam" id="PF00550">
    <property type="entry name" value="PP-binding"/>
    <property type="match status" value="2"/>
</dbReference>
<comment type="caution">
    <text evidence="8">The sequence shown here is derived from an EMBL/GenBank/DDBJ whole genome shotgun (WGS) entry which is preliminary data.</text>
</comment>
<dbReference type="EMBL" id="FNQC01000014">
    <property type="protein sequence ID" value="SDZ42976.1"/>
    <property type="molecule type" value="Genomic_DNA"/>
</dbReference>
<dbReference type="InterPro" id="IPR016039">
    <property type="entry name" value="Thiolase-like"/>
</dbReference>
<feature type="domain" description="Ketosynthase family 3 (KS3)" evidence="7">
    <location>
        <begin position="604"/>
        <end position="1028"/>
    </location>
</feature>
<dbReference type="PROSITE" id="PS00012">
    <property type="entry name" value="PHOSPHOPANTETHEINE"/>
    <property type="match status" value="1"/>
</dbReference>
<keyword evidence="4" id="KW-0663">Pyridoxal phosphate</keyword>
<dbReference type="Gene3D" id="3.40.366.10">
    <property type="entry name" value="Malonyl-Coenzyme A Acyl Carrier Protein, domain 2"/>
    <property type="match status" value="1"/>
</dbReference>
<keyword evidence="5" id="KW-0175">Coiled coil</keyword>
<feature type="domain" description="Carrier" evidence="6">
    <location>
        <begin position="513"/>
        <end position="588"/>
    </location>
</feature>
<dbReference type="Pfam" id="PF00698">
    <property type="entry name" value="Acyl_transf_1"/>
    <property type="match status" value="1"/>
</dbReference>
<dbReference type="InterPro" id="IPR020841">
    <property type="entry name" value="PKS_Beta-ketoAc_synthase_dom"/>
</dbReference>
<dbReference type="CDD" id="cd00833">
    <property type="entry name" value="PKS"/>
    <property type="match status" value="1"/>
</dbReference>
<dbReference type="InterPro" id="IPR005814">
    <property type="entry name" value="Aminotrans_3"/>
</dbReference>
<dbReference type="InterPro" id="IPR009081">
    <property type="entry name" value="PP-bd_ACP"/>
</dbReference>
<dbReference type="RefSeq" id="WP_019599221.1">
    <property type="nucleotide sequence ID" value="NZ_FNQC01000014.1"/>
</dbReference>
<dbReference type="Gene3D" id="3.40.50.980">
    <property type="match status" value="2"/>
</dbReference>
<proteinExistence type="predicted"/>
<gene>
    <name evidence="8" type="ORF">SAMN05444412_11454</name>
</gene>
<dbReference type="InterPro" id="IPR014030">
    <property type="entry name" value="Ketoacyl_synth_N"/>
</dbReference>
<dbReference type="InterPro" id="IPR045851">
    <property type="entry name" value="AMP-bd_C_sf"/>
</dbReference>
<dbReference type="SUPFAM" id="SSF56801">
    <property type="entry name" value="Acetyl-CoA synthetase-like"/>
    <property type="match status" value="1"/>
</dbReference>